<evidence type="ECO:0008006" key="4">
    <source>
        <dbReference type="Google" id="ProtNLM"/>
    </source>
</evidence>
<dbReference type="Proteomes" id="UP000217446">
    <property type="component" value="Unassembled WGS sequence"/>
</dbReference>
<dbReference type="RefSeq" id="WP_067370406.1">
    <property type="nucleotide sequence ID" value="NZ_BDQI01000002.1"/>
</dbReference>
<proteinExistence type="predicted"/>
<gene>
    <name evidence="2" type="ORF">SO3561_01796</name>
</gene>
<protein>
    <recommendedName>
        <fullName evidence="4">Secreted protein</fullName>
    </recommendedName>
</protein>
<name>A0A250V805_STROL</name>
<feature type="chain" id="PRO_5013100726" description="Secreted protein" evidence="1">
    <location>
        <begin position="26"/>
        <end position="100"/>
    </location>
</feature>
<organism evidence="2 3">
    <name type="scientific">Streptomyces olivochromogenes</name>
    <dbReference type="NCBI Taxonomy" id="1963"/>
    <lineage>
        <taxon>Bacteria</taxon>
        <taxon>Bacillati</taxon>
        <taxon>Actinomycetota</taxon>
        <taxon>Actinomycetes</taxon>
        <taxon>Kitasatosporales</taxon>
        <taxon>Streptomycetaceae</taxon>
        <taxon>Streptomyces</taxon>
    </lineage>
</organism>
<dbReference type="EMBL" id="BDQI01000002">
    <property type="protein sequence ID" value="GAX50298.1"/>
    <property type="molecule type" value="Genomic_DNA"/>
</dbReference>
<evidence type="ECO:0000313" key="2">
    <source>
        <dbReference type="EMBL" id="GAX50298.1"/>
    </source>
</evidence>
<comment type="caution">
    <text evidence="2">The sequence shown here is derived from an EMBL/GenBank/DDBJ whole genome shotgun (WGS) entry which is preliminary data.</text>
</comment>
<accession>A0A250V805</accession>
<reference evidence="3" key="1">
    <citation type="submission" date="2017-05" db="EMBL/GenBank/DDBJ databases">
        <title>Streptomyces olivochromogenes NBRC 3561 whole genome shotgun sequence.</title>
        <authorList>
            <person name="Dohra H."/>
            <person name="Kodani S."/>
        </authorList>
    </citation>
    <scope>NUCLEOTIDE SEQUENCE [LARGE SCALE GENOMIC DNA]</scope>
    <source>
        <strain evidence="3">NBRC 3561</strain>
    </source>
</reference>
<sequence length="100" mass="10095">MKSLKAAAVVAGSMVIASAAAPAFAAQASDLTPTSLNGALETLTSQRSLNLEDLQPLRHQSDALDTENKNSVLNTVNGATKALNSAGGPAKLLGGLPLQK</sequence>
<keyword evidence="3" id="KW-1185">Reference proteome</keyword>
<evidence type="ECO:0000313" key="3">
    <source>
        <dbReference type="Proteomes" id="UP000217446"/>
    </source>
</evidence>
<feature type="signal peptide" evidence="1">
    <location>
        <begin position="1"/>
        <end position="25"/>
    </location>
</feature>
<dbReference type="AlphaFoldDB" id="A0A250V805"/>
<dbReference type="STRING" id="1963.AQJ27_19810"/>
<evidence type="ECO:0000256" key="1">
    <source>
        <dbReference type="SAM" id="SignalP"/>
    </source>
</evidence>
<keyword evidence="1" id="KW-0732">Signal</keyword>